<dbReference type="EMBL" id="FQWL01000003">
    <property type="protein sequence ID" value="SHG69152.1"/>
    <property type="molecule type" value="Genomic_DNA"/>
</dbReference>
<reference evidence="2" key="1">
    <citation type="submission" date="2016-11" db="EMBL/GenBank/DDBJ databases">
        <authorList>
            <person name="Varghese N."/>
            <person name="Submissions S."/>
        </authorList>
    </citation>
    <scope>NUCLEOTIDE SEQUENCE [LARGE SCALE GENOMIC DNA]</scope>
    <source>
        <strain evidence="2">DSM 22638</strain>
    </source>
</reference>
<organism evidence="1 2">
    <name type="scientific">Flagellimonas flava</name>
    <dbReference type="NCBI Taxonomy" id="570519"/>
    <lineage>
        <taxon>Bacteria</taxon>
        <taxon>Pseudomonadati</taxon>
        <taxon>Bacteroidota</taxon>
        <taxon>Flavobacteriia</taxon>
        <taxon>Flavobacteriales</taxon>
        <taxon>Flavobacteriaceae</taxon>
        <taxon>Flagellimonas</taxon>
    </lineage>
</organism>
<dbReference type="Proteomes" id="UP000184532">
    <property type="component" value="Unassembled WGS sequence"/>
</dbReference>
<dbReference type="OrthoDB" id="1417483at2"/>
<name>A0A1M5LVJ5_9FLAO</name>
<evidence type="ECO:0000313" key="2">
    <source>
        <dbReference type="Proteomes" id="UP000184532"/>
    </source>
</evidence>
<proteinExistence type="predicted"/>
<evidence type="ECO:0000313" key="1">
    <source>
        <dbReference type="EMBL" id="SHG69152.1"/>
    </source>
</evidence>
<keyword evidence="2" id="KW-1185">Reference proteome</keyword>
<accession>A0A1M5LVJ5</accession>
<dbReference type="RefSeq" id="WP_131819065.1">
    <property type="nucleotide sequence ID" value="NZ_FQWL01000003.1"/>
</dbReference>
<gene>
    <name evidence="1" type="ORF">SAMN04488116_2117</name>
</gene>
<protein>
    <submittedName>
        <fullName evidence="1">Uncharacterized protein</fullName>
    </submittedName>
</protein>
<sequence length="216" mass="25432">MRYVCLIFCLMMLGCHDAQVTTLEEIIHQEKQFFTPNYLQSNMEEGFEVLNLDTYNNYGDLLDAMETLSCEEKGIGLKFEHEGISYHTTGFAECPTSWVIDCYFNRNMVMVKNDSLRHFTKKRHISELQNEIMEFNDYSGYQGLRGNRRLKPSLLFLYVEDKYPIAKTKEVLKEIVTQFEGINKELGHQKYRYHLQFERFSNFDIPPPPPPPALDE</sequence>
<dbReference type="PROSITE" id="PS51257">
    <property type="entry name" value="PROKAR_LIPOPROTEIN"/>
    <property type="match status" value="1"/>
</dbReference>
<dbReference type="AlphaFoldDB" id="A0A1M5LVJ5"/>